<dbReference type="InterPro" id="IPR002347">
    <property type="entry name" value="SDR_fam"/>
</dbReference>
<dbReference type="PRINTS" id="PR00081">
    <property type="entry name" value="GDHRDH"/>
</dbReference>
<organism evidence="3">
    <name type="scientific">uncultured Cytophagales bacterium</name>
    <dbReference type="NCBI Taxonomy" id="158755"/>
    <lineage>
        <taxon>Bacteria</taxon>
        <taxon>Pseudomonadati</taxon>
        <taxon>Bacteroidota</taxon>
        <taxon>Sphingobacteriia</taxon>
        <taxon>Sphingobacteriales</taxon>
        <taxon>environmental samples</taxon>
    </lineage>
</organism>
<dbReference type="InterPro" id="IPR036291">
    <property type="entry name" value="NAD(P)-bd_dom_sf"/>
</dbReference>
<keyword evidence="2 3" id="KW-0560">Oxidoreductase</keyword>
<gene>
    <name evidence="3" type="ORF">AVDCRST_MAG56-7490</name>
</gene>
<dbReference type="GO" id="GO:0004316">
    <property type="term" value="F:3-oxoacyl-[acyl-carrier-protein] reductase (NADPH) activity"/>
    <property type="evidence" value="ECO:0007669"/>
    <property type="project" value="UniProtKB-EC"/>
</dbReference>
<dbReference type="AlphaFoldDB" id="A0A6J4LIA6"/>
<name>A0A6J4LIA6_9SPHI</name>
<proteinExistence type="inferred from homology"/>
<dbReference type="FunFam" id="3.40.50.720:FF:000084">
    <property type="entry name" value="Short-chain dehydrogenase reductase"/>
    <property type="match status" value="1"/>
</dbReference>
<dbReference type="EMBL" id="CADCTQ010000626">
    <property type="protein sequence ID" value="CAA9333098.1"/>
    <property type="molecule type" value="Genomic_DNA"/>
</dbReference>
<accession>A0A6J4LIA6</accession>
<evidence type="ECO:0000313" key="3">
    <source>
        <dbReference type="EMBL" id="CAA9333098.1"/>
    </source>
</evidence>
<dbReference type="Gene3D" id="3.40.50.720">
    <property type="entry name" value="NAD(P)-binding Rossmann-like Domain"/>
    <property type="match status" value="1"/>
</dbReference>
<evidence type="ECO:0000256" key="1">
    <source>
        <dbReference type="ARBA" id="ARBA00006484"/>
    </source>
</evidence>
<dbReference type="PRINTS" id="PR00080">
    <property type="entry name" value="SDRFAMILY"/>
</dbReference>
<dbReference type="Pfam" id="PF13561">
    <property type="entry name" value="adh_short_C2"/>
    <property type="match status" value="1"/>
</dbReference>
<protein>
    <submittedName>
        <fullName evidence="3">3-oxoacyl-[acyl-carrier protein] reductase</fullName>
        <ecNumber evidence="3">1.1.1.100</ecNumber>
    </submittedName>
</protein>
<comment type="similarity">
    <text evidence="1">Belongs to the short-chain dehydrogenases/reductases (SDR) family.</text>
</comment>
<evidence type="ECO:0000256" key="2">
    <source>
        <dbReference type="ARBA" id="ARBA00023002"/>
    </source>
</evidence>
<dbReference type="PANTHER" id="PTHR24321">
    <property type="entry name" value="DEHYDROGENASES, SHORT CHAIN"/>
    <property type="match status" value="1"/>
</dbReference>
<dbReference type="PANTHER" id="PTHR24321:SF8">
    <property type="entry name" value="ESTRADIOL 17-BETA-DEHYDROGENASE 8-RELATED"/>
    <property type="match status" value="1"/>
</dbReference>
<dbReference type="EC" id="1.1.1.100" evidence="3"/>
<dbReference type="SUPFAM" id="SSF51735">
    <property type="entry name" value="NAD(P)-binding Rossmann-fold domains"/>
    <property type="match status" value="1"/>
</dbReference>
<sequence length="252" mass="26810">MDFKDQVVLITGASSGIGKATALAFAERGAKVVIADISEQESQATLKDIQARSADSLFIPCNVADSGSVQNLVRQTVTRFGRIDVAFNNAGIGGASAHTEDYPEQEWHNVISTNLTGVFLCMKYELLEMKKAKRGCIINNSSVLGKVGFMGSAGYVAASHGVIGITQTAALEFAPLGIRVNAVCPSFTETPMLSRAGLDRDDQLHHAVANMHAMKRMAKPEEVPGAVMWLASEHASFVTGHSLVIDGGYLAQ</sequence>
<reference evidence="3" key="1">
    <citation type="submission" date="2020-02" db="EMBL/GenBank/DDBJ databases">
        <authorList>
            <person name="Meier V. D."/>
        </authorList>
    </citation>
    <scope>NUCLEOTIDE SEQUENCE</scope>
    <source>
        <strain evidence="3">AVDCRST_MAG56</strain>
    </source>
</reference>